<proteinExistence type="predicted"/>
<name>G2Y9Z2_BOTF4</name>
<accession>G2Y9Z2</accession>
<protein>
    <submittedName>
        <fullName evidence="1">Uncharacterized protein</fullName>
    </submittedName>
</protein>
<evidence type="ECO:0000313" key="2">
    <source>
        <dbReference type="Proteomes" id="UP000008177"/>
    </source>
</evidence>
<dbReference type="Proteomes" id="UP000008177">
    <property type="component" value="Unplaced contigs"/>
</dbReference>
<reference evidence="2" key="1">
    <citation type="journal article" date="2011" name="PLoS Genet.">
        <title>Genomic analysis of the necrotrophic fungal pathogens Sclerotinia sclerotiorum and Botrytis cinerea.</title>
        <authorList>
            <person name="Amselem J."/>
            <person name="Cuomo C.A."/>
            <person name="van Kan J.A."/>
            <person name="Viaud M."/>
            <person name="Benito E.P."/>
            <person name="Couloux A."/>
            <person name="Coutinho P.M."/>
            <person name="de Vries R.P."/>
            <person name="Dyer P.S."/>
            <person name="Fillinger S."/>
            <person name="Fournier E."/>
            <person name="Gout L."/>
            <person name="Hahn M."/>
            <person name="Kohn L."/>
            <person name="Lapalu N."/>
            <person name="Plummer K.M."/>
            <person name="Pradier J.M."/>
            <person name="Quevillon E."/>
            <person name="Sharon A."/>
            <person name="Simon A."/>
            <person name="ten Have A."/>
            <person name="Tudzynski B."/>
            <person name="Tudzynski P."/>
            <person name="Wincker P."/>
            <person name="Andrew M."/>
            <person name="Anthouard V."/>
            <person name="Beever R.E."/>
            <person name="Beffa R."/>
            <person name="Benoit I."/>
            <person name="Bouzid O."/>
            <person name="Brault B."/>
            <person name="Chen Z."/>
            <person name="Choquer M."/>
            <person name="Collemare J."/>
            <person name="Cotton P."/>
            <person name="Danchin E.G."/>
            <person name="Da Silva C."/>
            <person name="Gautier A."/>
            <person name="Giraud C."/>
            <person name="Giraud T."/>
            <person name="Gonzalez C."/>
            <person name="Grossetete S."/>
            <person name="Guldener U."/>
            <person name="Henrissat B."/>
            <person name="Howlett B.J."/>
            <person name="Kodira C."/>
            <person name="Kretschmer M."/>
            <person name="Lappartient A."/>
            <person name="Leroch M."/>
            <person name="Levis C."/>
            <person name="Mauceli E."/>
            <person name="Neuveglise C."/>
            <person name="Oeser B."/>
            <person name="Pearson M."/>
            <person name="Poulain J."/>
            <person name="Poussereau N."/>
            <person name="Quesneville H."/>
            <person name="Rascle C."/>
            <person name="Schumacher J."/>
            <person name="Segurens B."/>
            <person name="Sexton A."/>
            <person name="Silva E."/>
            <person name="Sirven C."/>
            <person name="Soanes D.M."/>
            <person name="Talbot N.J."/>
            <person name="Templeton M."/>
            <person name="Yandava C."/>
            <person name="Yarden O."/>
            <person name="Zeng Q."/>
            <person name="Rollins J.A."/>
            <person name="Lebrun M.H."/>
            <person name="Dickman M."/>
        </authorList>
    </citation>
    <scope>NUCLEOTIDE SEQUENCE [LARGE SCALE GENOMIC DNA]</scope>
    <source>
        <strain evidence="2">T4</strain>
    </source>
</reference>
<dbReference type="HOGENOM" id="CLU_3359563_0_0_1"/>
<gene>
    <name evidence="1" type="ORF">BofuT4_uP027390.1</name>
</gene>
<dbReference type="AlphaFoldDB" id="G2Y9Z2"/>
<dbReference type="InParanoid" id="G2Y9Z2"/>
<evidence type="ECO:0000313" key="1">
    <source>
        <dbReference type="EMBL" id="CCD49369.1"/>
    </source>
</evidence>
<organism evidence="1 2">
    <name type="scientific">Botryotinia fuckeliana (strain T4)</name>
    <name type="common">Noble rot fungus</name>
    <name type="synonym">Botrytis cinerea</name>
    <dbReference type="NCBI Taxonomy" id="999810"/>
    <lineage>
        <taxon>Eukaryota</taxon>
        <taxon>Fungi</taxon>
        <taxon>Dikarya</taxon>
        <taxon>Ascomycota</taxon>
        <taxon>Pezizomycotina</taxon>
        <taxon>Leotiomycetes</taxon>
        <taxon>Helotiales</taxon>
        <taxon>Sclerotiniaceae</taxon>
        <taxon>Botrytis</taxon>
    </lineage>
</organism>
<dbReference type="EMBL" id="FQ790302">
    <property type="protein sequence ID" value="CCD49369.1"/>
    <property type="molecule type" value="Genomic_DNA"/>
</dbReference>
<sequence>MSGMKVVAFFLMPSGSHLVIAAERLKRIASGILKVK</sequence>